<gene>
    <name evidence="2" type="ORF">RHGRI_033743</name>
</gene>
<proteinExistence type="predicted"/>
<dbReference type="Pfam" id="PF13456">
    <property type="entry name" value="RVT_3"/>
    <property type="match status" value="1"/>
</dbReference>
<evidence type="ECO:0000313" key="2">
    <source>
        <dbReference type="EMBL" id="KAG5521289.1"/>
    </source>
</evidence>
<evidence type="ECO:0000313" key="3">
    <source>
        <dbReference type="Proteomes" id="UP000823749"/>
    </source>
</evidence>
<reference evidence="2" key="1">
    <citation type="submission" date="2020-08" db="EMBL/GenBank/DDBJ databases">
        <title>Plant Genome Project.</title>
        <authorList>
            <person name="Zhang R.-G."/>
        </authorList>
    </citation>
    <scope>NUCLEOTIDE SEQUENCE</scope>
    <source>
        <strain evidence="2">WSP0</strain>
        <tissue evidence="2">Leaf</tissue>
    </source>
</reference>
<dbReference type="EMBL" id="JACTNZ010000012">
    <property type="protein sequence ID" value="KAG5521289.1"/>
    <property type="molecule type" value="Genomic_DNA"/>
</dbReference>
<sequence length="73" mass="7812">MAARATHVKGVFDPLAVEAMAGREGLLFAAVVGLDRALLEVDSQPMIKLIQNKNFKASTIASAMQKLAIVMSR</sequence>
<comment type="caution">
    <text evidence="2">The sequence shown here is derived from an EMBL/GenBank/DDBJ whole genome shotgun (WGS) entry which is preliminary data.</text>
</comment>
<dbReference type="Proteomes" id="UP000823749">
    <property type="component" value="Chromosome 12"/>
</dbReference>
<organism evidence="2 3">
    <name type="scientific">Rhododendron griersonianum</name>
    <dbReference type="NCBI Taxonomy" id="479676"/>
    <lineage>
        <taxon>Eukaryota</taxon>
        <taxon>Viridiplantae</taxon>
        <taxon>Streptophyta</taxon>
        <taxon>Embryophyta</taxon>
        <taxon>Tracheophyta</taxon>
        <taxon>Spermatophyta</taxon>
        <taxon>Magnoliopsida</taxon>
        <taxon>eudicotyledons</taxon>
        <taxon>Gunneridae</taxon>
        <taxon>Pentapetalae</taxon>
        <taxon>asterids</taxon>
        <taxon>Ericales</taxon>
        <taxon>Ericaceae</taxon>
        <taxon>Ericoideae</taxon>
        <taxon>Rhodoreae</taxon>
        <taxon>Rhododendron</taxon>
    </lineage>
</organism>
<accession>A0AAV6I1T1</accession>
<feature type="domain" description="RNase H type-1" evidence="1">
    <location>
        <begin position="6"/>
        <end position="68"/>
    </location>
</feature>
<dbReference type="AlphaFoldDB" id="A0AAV6I1T1"/>
<evidence type="ECO:0000259" key="1">
    <source>
        <dbReference type="Pfam" id="PF13456"/>
    </source>
</evidence>
<keyword evidence="3" id="KW-1185">Reference proteome</keyword>
<dbReference type="InterPro" id="IPR002156">
    <property type="entry name" value="RNaseH_domain"/>
</dbReference>
<name>A0AAV6I1T1_9ERIC</name>
<protein>
    <recommendedName>
        <fullName evidence="1">RNase H type-1 domain-containing protein</fullName>
    </recommendedName>
</protein>
<dbReference type="GO" id="GO:0004523">
    <property type="term" value="F:RNA-DNA hybrid ribonuclease activity"/>
    <property type="evidence" value="ECO:0007669"/>
    <property type="project" value="InterPro"/>
</dbReference>
<dbReference type="GO" id="GO:0003676">
    <property type="term" value="F:nucleic acid binding"/>
    <property type="evidence" value="ECO:0007669"/>
    <property type="project" value="InterPro"/>
</dbReference>